<sequence length="154" mass="17087">MSAKPIGFRRTLALKNGSFMLLYNNNHFLSGVKISGSYKDTGEGLAISPDYYTGDKDPACVLRRPNGDLVSIYNQPDDLKQRDIRYKLLSPEGATRSDGFASKKAFDKQRTPSCAALKDGRVFFTYYLLDANPKRNMLMGAYLTIEAARTAAAE</sequence>
<evidence type="ECO:0000313" key="1">
    <source>
        <dbReference type="EMBL" id="QZO00395.1"/>
    </source>
</evidence>
<organism evidence="1 2">
    <name type="scientific">Chenggangzhangella methanolivorans</name>
    <dbReference type="NCBI Taxonomy" id="1437009"/>
    <lineage>
        <taxon>Bacteria</taxon>
        <taxon>Pseudomonadati</taxon>
        <taxon>Pseudomonadota</taxon>
        <taxon>Alphaproteobacteria</taxon>
        <taxon>Hyphomicrobiales</taxon>
        <taxon>Methylopilaceae</taxon>
        <taxon>Chenggangzhangella</taxon>
    </lineage>
</organism>
<dbReference type="RefSeq" id="WP_261403592.1">
    <property type="nucleotide sequence ID" value="NZ_CP081869.1"/>
</dbReference>
<dbReference type="EMBL" id="CP081869">
    <property type="protein sequence ID" value="QZO00395.1"/>
    <property type="molecule type" value="Genomic_DNA"/>
</dbReference>
<dbReference type="Proteomes" id="UP000825701">
    <property type="component" value="Chromosome"/>
</dbReference>
<protein>
    <submittedName>
        <fullName evidence="1">Uncharacterized protein</fullName>
    </submittedName>
</protein>
<dbReference type="AlphaFoldDB" id="A0A9E6UQ17"/>
<proteinExistence type="predicted"/>
<accession>A0A9E6UQ17</accession>
<reference evidence="1" key="1">
    <citation type="submission" date="2021-08" db="EMBL/GenBank/DDBJ databases">
        <authorList>
            <person name="Zhang H."/>
            <person name="Xu M."/>
            <person name="Yu Z."/>
            <person name="Yang L."/>
            <person name="Cai Y."/>
        </authorList>
    </citation>
    <scope>NUCLEOTIDE SEQUENCE</scope>
    <source>
        <strain evidence="1">CHL1</strain>
    </source>
</reference>
<gene>
    <name evidence="1" type="ORF">K6K41_01095</name>
</gene>
<name>A0A9E6UQ17_9HYPH</name>
<keyword evidence="2" id="KW-1185">Reference proteome</keyword>
<dbReference type="KEGG" id="cmet:K6K41_01095"/>
<evidence type="ECO:0000313" key="2">
    <source>
        <dbReference type="Proteomes" id="UP000825701"/>
    </source>
</evidence>